<evidence type="ECO:0000256" key="1">
    <source>
        <dbReference type="ARBA" id="ARBA00001974"/>
    </source>
</evidence>
<dbReference type="PANTHER" id="PTHR43400:SF7">
    <property type="entry name" value="FAD-DEPENDENT OXIDOREDUCTASE 2 FAD BINDING DOMAIN-CONTAINING PROTEIN"/>
    <property type="match status" value="1"/>
</dbReference>
<proteinExistence type="inferred from homology"/>
<evidence type="ECO:0000313" key="8">
    <source>
        <dbReference type="Proteomes" id="UP001215461"/>
    </source>
</evidence>
<dbReference type="InterPro" id="IPR027477">
    <property type="entry name" value="Succ_DH/fumarate_Rdtase_cat_sf"/>
</dbReference>
<organism evidence="7 8">
    <name type="scientific">Weissella paramesenteroides</name>
    <name type="common">Leuconostoc paramesenteroides</name>
    <dbReference type="NCBI Taxonomy" id="1249"/>
    <lineage>
        <taxon>Bacteria</taxon>
        <taxon>Bacillati</taxon>
        <taxon>Bacillota</taxon>
        <taxon>Bacilli</taxon>
        <taxon>Lactobacillales</taxon>
        <taxon>Lactobacillaceae</taxon>
        <taxon>Weissella</taxon>
    </lineage>
</organism>
<dbReference type="RefSeq" id="WP_131473514.1">
    <property type="nucleotide sequence ID" value="NZ_JAANXL010000001.1"/>
</dbReference>
<dbReference type="InterPro" id="IPR003953">
    <property type="entry name" value="FAD-dep_OxRdtase_2_FAD-bd"/>
</dbReference>
<dbReference type="InterPro" id="IPR050315">
    <property type="entry name" value="FAD-oxidoreductase_2"/>
</dbReference>
<dbReference type="GO" id="GO:0033765">
    <property type="term" value="F:steroid dehydrogenase activity, acting on the CH-CH group of donors"/>
    <property type="evidence" value="ECO:0007669"/>
    <property type="project" value="UniProtKB-ARBA"/>
</dbReference>
<keyword evidence="3 5" id="KW-0274">FAD</keyword>
<evidence type="ECO:0000259" key="6">
    <source>
        <dbReference type="Pfam" id="PF00890"/>
    </source>
</evidence>
<evidence type="ECO:0000256" key="2">
    <source>
        <dbReference type="ARBA" id="ARBA00022630"/>
    </source>
</evidence>
<comment type="caution">
    <text evidence="7">The sequence shown here is derived from an EMBL/GenBank/DDBJ whole genome shotgun (WGS) entry which is preliminary data.</text>
</comment>
<dbReference type="NCBIfam" id="NF005064">
    <property type="entry name" value="PRK06481.1"/>
    <property type="match status" value="1"/>
</dbReference>
<reference evidence="7 8" key="1">
    <citation type="submission" date="2020-03" db="EMBL/GenBank/DDBJ databases">
        <title>Comparative genomics of Weissella paramesenteroides.</title>
        <authorList>
            <person name="Kant R."/>
            <person name="Takala T."/>
            <person name="Saris P."/>
        </authorList>
    </citation>
    <scope>NUCLEOTIDE SEQUENCE [LARGE SCALE GENOMIC DNA]</scope>
    <source>
        <strain evidence="7 8">SJ27-4</strain>
    </source>
</reference>
<accession>A0ABD4XKX1</accession>
<feature type="domain" description="FAD-dependent oxidoreductase 2 FAD-binding" evidence="6">
    <location>
        <begin position="19"/>
        <end position="443"/>
    </location>
</feature>
<dbReference type="Proteomes" id="UP001215461">
    <property type="component" value="Unassembled WGS sequence"/>
</dbReference>
<dbReference type="Gene3D" id="3.50.50.60">
    <property type="entry name" value="FAD/NAD(P)-binding domain"/>
    <property type="match status" value="1"/>
</dbReference>
<dbReference type="AlphaFoldDB" id="A0ABD4XKX1"/>
<name>A0ABD4XKX1_WEIPA</name>
<dbReference type="InterPro" id="IPR010960">
    <property type="entry name" value="Flavocytochrome_c"/>
</dbReference>
<evidence type="ECO:0000256" key="5">
    <source>
        <dbReference type="RuleBase" id="RU366062"/>
    </source>
</evidence>
<dbReference type="PANTHER" id="PTHR43400">
    <property type="entry name" value="FUMARATE REDUCTASE"/>
    <property type="match status" value="1"/>
</dbReference>
<dbReference type="SUPFAM" id="SSF51905">
    <property type="entry name" value="FAD/NAD(P)-binding domain"/>
    <property type="match status" value="1"/>
</dbReference>
<keyword evidence="2 5" id="KW-0285">Flavoprotein</keyword>
<dbReference type="Gene3D" id="3.90.700.10">
    <property type="entry name" value="Succinate dehydrogenase/fumarate reductase flavoprotein, catalytic domain"/>
    <property type="match status" value="1"/>
</dbReference>
<dbReference type="FunFam" id="3.90.700.10:FF:000007">
    <property type="entry name" value="NADH-dependent fumarate reductase"/>
    <property type="match status" value="1"/>
</dbReference>
<dbReference type="InterPro" id="IPR036188">
    <property type="entry name" value="FAD/NAD-bd_sf"/>
</dbReference>
<dbReference type="PRINTS" id="PR00368">
    <property type="entry name" value="FADPNR"/>
</dbReference>
<evidence type="ECO:0000313" key="7">
    <source>
        <dbReference type="EMBL" id="MDF8371448.1"/>
    </source>
</evidence>
<evidence type="ECO:0000256" key="4">
    <source>
        <dbReference type="ARBA" id="ARBA00023002"/>
    </source>
</evidence>
<dbReference type="NCBIfam" id="TIGR01813">
    <property type="entry name" value="flavo_cyto_c"/>
    <property type="match status" value="1"/>
</dbReference>
<comment type="cofactor">
    <cofactor evidence="1">
        <name>FAD</name>
        <dbReference type="ChEBI" id="CHEBI:57692"/>
    </cofactor>
</comment>
<sequence length="468" mass="50497">MPKFVFPVSSINDLKENYDLIVIGSGAAGMTAAIQAQELGLKAAIIEKLASLGGNSNRASTGMNATETVTQLSHQVIDNQASFYEDIWQGGGKTNDKELLKYFVTHSESAINWLEKHDIALTDLTSTGGMSQKRAHRPNNKSAVGSYLVKGLQKQLLDKHIPLFSQTKAMQIIKNGDMVAGLKIYNDKIGEKTIKTKAVLIASGGFAQNKTMLKNYAPEVLSLRTTNHPGATGDGIELAVAAGGAVVDMNKIQVHPTTQQDTDHVYLIGEGVRGEGAILVNQAGQRFVNEMSTRDKVTTAINNLHENGATLIFDQDVRQAFPAIDFYQAVGLVMTADSISELAQKAHLDGEKLRETVARWNDSQLSGVDAEFGRKTAMDRGLNLAPYYAIHIKPAIHYTMGGIKINKLTEVLTETGNKINGLYAAGEVTGGLHGNNRIGGNSIAETVIFGRQAGIQAAKYIFSNELKD</sequence>
<comment type="similarity">
    <text evidence="5">Belongs to the FAD-dependent oxidoreductase 2 family. FRD/SDH subfamily.</text>
</comment>
<gene>
    <name evidence="7" type="ORF">G9403_07300</name>
</gene>
<dbReference type="SUPFAM" id="SSF56425">
    <property type="entry name" value="Succinate dehydrogenase/fumarate reductase flavoprotein, catalytic domain"/>
    <property type="match status" value="1"/>
</dbReference>
<dbReference type="Pfam" id="PF00890">
    <property type="entry name" value="FAD_binding_2"/>
    <property type="match status" value="1"/>
</dbReference>
<keyword evidence="4 5" id="KW-0560">Oxidoreductase</keyword>
<protein>
    <submittedName>
        <fullName evidence="7">Flavocytochrome c</fullName>
    </submittedName>
</protein>
<evidence type="ECO:0000256" key="3">
    <source>
        <dbReference type="ARBA" id="ARBA00022827"/>
    </source>
</evidence>
<dbReference type="EMBL" id="JAANXN010000009">
    <property type="protein sequence ID" value="MDF8371448.1"/>
    <property type="molecule type" value="Genomic_DNA"/>
</dbReference>